<accession>A0A1M6D8H8</accession>
<dbReference type="Pfam" id="PF00496">
    <property type="entry name" value="SBP_bac_5"/>
    <property type="match status" value="1"/>
</dbReference>
<evidence type="ECO:0000256" key="5">
    <source>
        <dbReference type="SAM" id="SignalP"/>
    </source>
</evidence>
<dbReference type="OrthoDB" id="9772924at2"/>
<evidence type="ECO:0000313" key="7">
    <source>
        <dbReference type="EMBL" id="SHI69536.1"/>
    </source>
</evidence>
<dbReference type="Proteomes" id="UP000184342">
    <property type="component" value="Unassembled WGS sequence"/>
</dbReference>
<dbReference type="PANTHER" id="PTHR30290:SF9">
    <property type="entry name" value="OLIGOPEPTIDE-BINDING PROTEIN APPA"/>
    <property type="match status" value="1"/>
</dbReference>
<feature type="compositionally biased region" description="Low complexity" evidence="4">
    <location>
        <begin position="26"/>
        <end position="43"/>
    </location>
</feature>
<dbReference type="Gene3D" id="3.90.76.10">
    <property type="entry name" value="Dipeptide-binding Protein, Domain 1"/>
    <property type="match status" value="1"/>
</dbReference>
<gene>
    <name evidence="7" type="ORF">SAMN02745691_00696</name>
</gene>
<dbReference type="PROSITE" id="PS51257">
    <property type="entry name" value="PROKAR_LIPOPROTEIN"/>
    <property type="match status" value="1"/>
</dbReference>
<evidence type="ECO:0000256" key="2">
    <source>
        <dbReference type="ARBA" id="ARBA00022448"/>
    </source>
</evidence>
<comment type="similarity">
    <text evidence="1">Belongs to the bacterial solute-binding protein 5 family.</text>
</comment>
<dbReference type="GO" id="GO:0015833">
    <property type="term" value="P:peptide transport"/>
    <property type="evidence" value="ECO:0007669"/>
    <property type="project" value="TreeGrafter"/>
</dbReference>
<dbReference type="PIRSF" id="PIRSF002741">
    <property type="entry name" value="MppA"/>
    <property type="match status" value="1"/>
</dbReference>
<dbReference type="GO" id="GO:1904680">
    <property type="term" value="F:peptide transmembrane transporter activity"/>
    <property type="evidence" value="ECO:0007669"/>
    <property type="project" value="TreeGrafter"/>
</dbReference>
<dbReference type="Gene3D" id="3.40.190.10">
    <property type="entry name" value="Periplasmic binding protein-like II"/>
    <property type="match status" value="1"/>
</dbReference>
<evidence type="ECO:0000313" key="8">
    <source>
        <dbReference type="Proteomes" id="UP000184342"/>
    </source>
</evidence>
<dbReference type="PANTHER" id="PTHR30290">
    <property type="entry name" value="PERIPLASMIC BINDING COMPONENT OF ABC TRANSPORTER"/>
    <property type="match status" value="1"/>
</dbReference>
<dbReference type="RefSeq" id="WP_073992961.1">
    <property type="nucleotide sequence ID" value="NZ_FQYT01000005.1"/>
</dbReference>
<sequence length="510" mass="55872">MKKRMKQILLGIMTLTLMTALSACQGGTSDETSSGDETSGTSGNSVVVGITQDLDSLDPHKAAYAGTREVLFNLFEGLVKANSNGDLVPAVASDYTISEDAKTYTFTLRDGITFHDGSPVTVGDIKYSIERYAGIQGEESAFSNLEEVVVIDDSTVEVHLKEGNSEFLSELTCAILPEANDAQAATNPIGTGPFKFVSFTAGQNLIVEKYDGYWNAGYPKLDGVEFKIVTDTDTALMELNAGTIDIYQYLTADQAKSLSSDFNVLEGSVNYVQGMFLNNAVKPFDDVRVRQALYYAIDRDLINQFLFDGKSHIIGTNMIPAFKKYYNASTETTYSKNIEKAKALLAEAGYPDGFTFTITVPNNYAPHEGTAQIIQQSLAEIGVTAKIELVEFTTWYSEVYTNRNYEATVVAVDGTLSPSSWFSKNLSTSSVNFTNYNNPEFDEIYLQALATTDDATKVELYGKLQTILAEDAASIYVQDPANLVAINKKLSGYEFYPIAAQDMSIVYYND</sequence>
<reference evidence="7 8" key="1">
    <citation type="submission" date="2016-11" db="EMBL/GenBank/DDBJ databases">
        <authorList>
            <person name="Jaros S."/>
            <person name="Januszkiewicz K."/>
            <person name="Wedrychowicz H."/>
        </authorList>
    </citation>
    <scope>NUCLEOTIDE SEQUENCE [LARGE SCALE GENOMIC DNA]</scope>
    <source>
        <strain evidence="7 8">DSM 15970</strain>
    </source>
</reference>
<keyword evidence="3 5" id="KW-0732">Signal</keyword>
<protein>
    <submittedName>
        <fullName evidence="7">Peptide/nickel transport system substrate-binding protein</fullName>
    </submittedName>
</protein>
<dbReference type="SUPFAM" id="SSF53850">
    <property type="entry name" value="Periplasmic binding protein-like II"/>
    <property type="match status" value="1"/>
</dbReference>
<dbReference type="InterPro" id="IPR039424">
    <property type="entry name" value="SBP_5"/>
</dbReference>
<feature type="chain" id="PRO_5039411743" evidence="5">
    <location>
        <begin position="24"/>
        <end position="510"/>
    </location>
</feature>
<dbReference type="InterPro" id="IPR000914">
    <property type="entry name" value="SBP_5_dom"/>
</dbReference>
<feature type="signal peptide" evidence="5">
    <location>
        <begin position="1"/>
        <end position="23"/>
    </location>
</feature>
<feature type="domain" description="Solute-binding protein family 5" evidence="6">
    <location>
        <begin position="87"/>
        <end position="430"/>
    </location>
</feature>
<evidence type="ECO:0000259" key="6">
    <source>
        <dbReference type="Pfam" id="PF00496"/>
    </source>
</evidence>
<keyword evidence="2" id="KW-0813">Transport</keyword>
<name>A0A1M6D8H8_9FIRM</name>
<dbReference type="STRING" id="1122934.SAMN02745691_00696"/>
<organism evidence="7 8">
    <name type="scientific">Parasporobacterium paucivorans DSM 15970</name>
    <dbReference type="NCBI Taxonomy" id="1122934"/>
    <lineage>
        <taxon>Bacteria</taxon>
        <taxon>Bacillati</taxon>
        <taxon>Bacillota</taxon>
        <taxon>Clostridia</taxon>
        <taxon>Lachnospirales</taxon>
        <taxon>Lachnospiraceae</taxon>
        <taxon>Parasporobacterium</taxon>
    </lineage>
</organism>
<evidence type="ECO:0000256" key="4">
    <source>
        <dbReference type="SAM" id="MobiDB-lite"/>
    </source>
</evidence>
<evidence type="ECO:0000256" key="3">
    <source>
        <dbReference type="ARBA" id="ARBA00022729"/>
    </source>
</evidence>
<dbReference type="AlphaFoldDB" id="A0A1M6D8H8"/>
<feature type="region of interest" description="Disordered" evidence="4">
    <location>
        <begin position="26"/>
        <end position="45"/>
    </location>
</feature>
<dbReference type="GO" id="GO:0043190">
    <property type="term" value="C:ATP-binding cassette (ABC) transporter complex"/>
    <property type="evidence" value="ECO:0007669"/>
    <property type="project" value="InterPro"/>
</dbReference>
<proteinExistence type="inferred from homology"/>
<dbReference type="Gene3D" id="3.10.105.10">
    <property type="entry name" value="Dipeptide-binding Protein, Domain 3"/>
    <property type="match status" value="1"/>
</dbReference>
<keyword evidence="8" id="KW-1185">Reference proteome</keyword>
<dbReference type="GO" id="GO:0042597">
    <property type="term" value="C:periplasmic space"/>
    <property type="evidence" value="ECO:0007669"/>
    <property type="project" value="UniProtKB-ARBA"/>
</dbReference>
<dbReference type="EMBL" id="FQYT01000005">
    <property type="protein sequence ID" value="SHI69536.1"/>
    <property type="molecule type" value="Genomic_DNA"/>
</dbReference>
<evidence type="ECO:0000256" key="1">
    <source>
        <dbReference type="ARBA" id="ARBA00005695"/>
    </source>
</evidence>
<dbReference type="InterPro" id="IPR030678">
    <property type="entry name" value="Peptide/Ni-bd"/>
</dbReference>